<proteinExistence type="inferred from homology"/>
<comment type="similarity">
    <text evidence="1">Belongs to the UPF0728 family.</text>
</comment>
<dbReference type="GeneID" id="106160414"/>
<evidence type="ECO:0000313" key="2">
    <source>
        <dbReference type="Proteomes" id="UP000085678"/>
    </source>
</evidence>
<evidence type="ECO:0000313" key="3">
    <source>
        <dbReference type="RefSeq" id="XP_013392463.1"/>
    </source>
</evidence>
<evidence type="ECO:0000256" key="1">
    <source>
        <dbReference type="ARBA" id="ARBA00009973"/>
    </source>
</evidence>
<keyword evidence="2" id="KW-1185">Reference proteome</keyword>
<dbReference type="PANTHER" id="PTHR28448:SF1">
    <property type="entry name" value="UPF0728 PROTEIN C10ORF53"/>
    <property type="match status" value="1"/>
</dbReference>
<dbReference type="AlphaFoldDB" id="A0A1S3I2I6"/>
<dbReference type="RefSeq" id="XP_013392480.1">
    <property type="nucleotide sequence ID" value="XM_013537026.1"/>
</dbReference>
<dbReference type="GeneID" id="106160421"/>
<accession>A0A1S3I2I6</accession>
<name>A0A1S3I2I6_LINAN</name>
<gene>
    <name evidence="4" type="primary">LOC106160421</name>
    <name evidence="3" type="synonym">LOC106160414</name>
</gene>
<dbReference type="Pfam" id="PF15092">
    <property type="entry name" value="UPF0728"/>
    <property type="match status" value="1"/>
</dbReference>
<dbReference type="OrthoDB" id="10003460at2759"/>
<dbReference type="Proteomes" id="UP000085678">
    <property type="component" value="Unplaced"/>
</dbReference>
<organism evidence="2 4">
    <name type="scientific">Lingula anatina</name>
    <name type="common">Brachiopod</name>
    <name type="synonym">Lingula unguis</name>
    <dbReference type="NCBI Taxonomy" id="7574"/>
    <lineage>
        <taxon>Eukaryota</taxon>
        <taxon>Metazoa</taxon>
        <taxon>Spiralia</taxon>
        <taxon>Lophotrochozoa</taxon>
        <taxon>Brachiopoda</taxon>
        <taxon>Linguliformea</taxon>
        <taxon>Lingulata</taxon>
        <taxon>Lingulida</taxon>
        <taxon>Linguloidea</taxon>
        <taxon>Lingulidae</taxon>
        <taxon>Lingula</taxon>
    </lineage>
</organism>
<evidence type="ECO:0000313" key="4">
    <source>
        <dbReference type="RefSeq" id="XP_013392480.1"/>
    </source>
</evidence>
<dbReference type="InterPro" id="IPR027885">
    <property type="entry name" value="UPF0728"/>
</dbReference>
<dbReference type="PANTHER" id="PTHR28448">
    <property type="entry name" value="UPF0728 PROTEIN C10ORF53"/>
    <property type="match status" value="1"/>
</dbReference>
<dbReference type="KEGG" id="lak:106160421"/>
<dbReference type="KEGG" id="lak:106160414"/>
<dbReference type="RefSeq" id="XP_013392463.1">
    <property type="nucleotide sequence ID" value="XM_013537009.1"/>
</dbReference>
<reference evidence="3 4" key="1">
    <citation type="submission" date="2025-04" db="UniProtKB">
        <authorList>
            <consortium name="RefSeq"/>
        </authorList>
    </citation>
    <scope>IDENTIFICATION</scope>
    <source>
        <tissue evidence="3 4">Gonads</tissue>
    </source>
</reference>
<protein>
    <submittedName>
        <fullName evidence="3 4">UPF0728 protein</fullName>
    </submittedName>
</protein>
<sequence length="92" mass="10227">MPENARVVVCYGPYESCGVVDHREERLQGLQTVLTRDGHQVDLQKMADHNTVQLYVNGELIFTCNIKDLEFGGDGQLDSLCAQALDAVKKAF</sequence>